<dbReference type="Proteomes" id="UP000191980">
    <property type="component" value="Unassembled WGS sequence"/>
</dbReference>
<dbReference type="EMBL" id="LPUF01000001">
    <property type="protein sequence ID" value="OQK16606.1"/>
    <property type="molecule type" value="Genomic_DNA"/>
</dbReference>
<dbReference type="RefSeq" id="WP_080521231.1">
    <property type="nucleotide sequence ID" value="NZ_LPUF01000001.1"/>
</dbReference>
<accession>A0A1V8M543</accession>
<dbReference type="InterPro" id="IPR001173">
    <property type="entry name" value="Glyco_trans_2-like"/>
</dbReference>
<evidence type="ECO:0000313" key="3">
    <source>
        <dbReference type="EMBL" id="OQK16606.1"/>
    </source>
</evidence>
<gene>
    <name evidence="3" type="ORF">AU255_01490</name>
</gene>
<sequence>MHNTKIQHISCVIIAKNAASTLTNTLDSLACFDEVVLYNNNSTDSTQDIAISYPNVKLIQGEFIGFGPSKNKAAGFSKNDWIISLDADEILSDDFIQNLQQTKLNELCIYTILRENYYQSAKIKYCWGKDIIPRLYNRNKTAFTDKNVHEAIIEDGFHIKHIKGAIKHYPYGTISDFIIKLDRYSTLYAEDNAGKKSTSPLKAIINAHFAFFKTYVLKLGFLDGYPGLIIAFSHMATTFYKHMKLYAMNKSLKQ</sequence>
<dbReference type="CDD" id="cd02511">
    <property type="entry name" value="Beta4Glucosyltransferase"/>
    <property type="match status" value="1"/>
</dbReference>
<dbReference type="OrthoDB" id="9815923at2"/>
<evidence type="ECO:0000313" key="4">
    <source>
        <dbReference type="Proteomes" id="UP000191980"/>
    </source>
</evidence>
<proteinExistence type="inferred from homology"/>
<comment type="caution">
    <text evidence="3">The sequence shown here is derived from an EMBL/GenBank/DDBJ whole genome shotgun (WGS) entry which is preliminary data.</text>
</comment>
<dbReference type="STRING" id="1420851.AU255_01490"/>
<dbReference type="AlphaFoldDB" id="A0A1V8M543"/>
<dbReference type="Gene3D" id="3.90.550.10">
    <property type="entry name" value="Spore Coat Polysaccharide Biosynthesis Protein SpsA, Chain A"/>
    <property type="match status" value="1"/>
</dbReference>
<name>A0A1V8M543_9GAMM</name>
<keyword evidence="4" id="KW-1185">Reference proteome</keyword>
<dbReference type="GO" id="GO:0016740">
    <property type="term" value="F:transferase activity"/>
    <property type="evidence" value="ECO:0007669"/>
    <property type="project" value="UniProtKB-KW"/>
</dbReference>
<feature type="domain" description="Glycosyltransferase 2-like" evidence="2">
    <location>
        <begin position="10"/>
        <end position="105"/>
    </location>
</feature>
<comment type="similarity">
    <text evidence="1">Belongs to the glycosyltransferase 2 family. WaaE/KdtX subfamily.</text>
</comment>
<reference evidence="3 4" key="1">
    <citation type="submission" date="2015-12" db="EMBL/GenBank/DDBJ databases">
        <authorList>
            <person name="Shamseldin A."/>
            <person name="Moawad H."/>
            <person name="Abd El-Rahim W.M."/>
            <person name="Sadowsky M.J."/>
        </authorList>
    </citation>
    <scope>NUCLEOTIDE SEQUENCE [LARGE SCALE GENOMIC DNA]</scope>
    <source>
        <strain evidence="3 4">WF1</strain>
    </source>
</reference>
<dbReference type="InterPro" id="IPR029044">
    <property type="entry name" value="Nucleotide-diphossugar_trans"/>
</dbReference>
<evidence type="ECO:0000259" key="2">
    <source>
        <dbReference type="Pfam" id="PF00535"/>
    </source>
</evidence>
<organism evidence="3 4">
    <name type="scientific">Methyloprofundus sedimenti</name>
    <dbReference type="NCBI Taxonomy" id="1420851"/>
    <lineage>
        <taxon>Bacteria</taxon>
        <taxon>Pseudomonadati</taxon>
        <taxon>Pseudomonadota</taxon>
        <taxon>Gammaproteobacteria</taxon>
        <taxon>Methylococcales</taxon>
        <taxon>Methylococcaceae</taxon>
        <taxon>Methyloprofundus</taxon>
    </lineage>
</organism>
<dbReference type="Pfam" id="PF00535">
    <property type="entry name" value="Glycos_transf_2"/>
    <property type="match status" value="1"/>
</dbReference>
<protein>
    <submittedName>
        <fullName evidence="3">Glycosyl transferase</fullName>
    </submittedName>
</protein>
<dbReference type="PANTHER" id="PTHR43630:SF2">
    <property type="entry name" value="GLYCOSYLTRANSFERASE"/>
    <property type="match status" value="1"/>
</dbReference>
<evidence type="ECO:0000256" key="1">
    <source>
        <dbReference type="ARBA" id="ARBA00038494"/>
    </source>
</evidence>
<dbReference type="SUPFAM" id="SSF53448">
    <property type="entry name" value="Nucleotide-diphospho-sugar transferases"/>
    <property type="match status" value="1"/>
</dbReference>
<keyword evidence="3" id="KW-0808">Transferase</keyword>
<dbReference type="PANTHER" id="PTHR43630">
    <property type="entry name" value="POLY-BETA-1,6-N-ACETYL-D-GLUCOSAMINE SYNTHASE"/>
    <property type="match status" value="1"/>
</dbReference>